<name>A0ACC2GFY0_DALPE</name>
<comment type="caution">
    <text evidence="1">The sequence shown here is derived from an EMBL/GenBank/DDBJ whole genome shotgun (WGS) entry which is preliminary data.</text>
</comment>
<proteinExistence type="predicted"/>
<gene>
    <name evidence="1" type="ORF">DPEC_G00159410</name>
</gene>
<accession>A0ACC2GFY0</accession>
<dbReference type="EMBL" id="CM055740">
    <property type="protein sequence ID" value="KAJ8002486.1"/>
    <property type="molecule type" value="Genomic_DNA"/>
</dbReference>
<sequence>MAAKVPPPRISKADLLCPLCNEVFNLPVQLKCSHNFCKTCLHNRWERQGSRECPMCRTRSLSVRPPINLALKIAADTFTEQRATRDGDVEERCRFHDEKLSLFCQKDEEPICLICQASKEHKIHECWTLEEAAIEKKMEFSSKLDSLLKHLKKLNRTKAEWGETKGFLKSQADQTEQQMRAEFERLHHFLREEEERRVAKLRQEEKTKTSVMAEKLENIEDMITTLTDTISEVEMAIRAIDVKFLQDYKELKKRTKGAVREPECIRGILIDAARHLGSLKWALWREMGDRVLWVPITLDPNTAQSNLNFSEEFTRVRYGSKTVLPNNPERFTSRMAVLGLTGFSSGRHSWTVEVGQSRDWDIGVVRESVKRKSTIFVNPAEGFWVIGMCNGETYWAQTSPRTRLQVRKEKRPWRITVELDYDRGKVSFLNALDSTVIHVFREKFNEKIFPYFSPGLCADDKASSQLAICPMTVSVEVLDHVKVP</sequence>
<keyword evidence="2" id="KW-1185">Reference proteome</keyword>
<organism evidence="1 2">
    <name type="scientific">Dallia pectoralis</name>
    <name type="common">Alaska blackfish</name>
    <dbReference type="NCBI Taxonomy" id="75939"/>
    <lineage>
        <taxon>Eukaryota</taxon>
        <taxon>Metazoa</taxon>
        <taxon>Chordata</taxon>
        <taxon>Craniata</taxon>
        <taxon>Vertebrata</taxon>
        <taxon>Euteleostomi</taxon>
        <taxon>Actinopterygii</taxon>
        <taxon>Neopterygii</taxon>
        <taxon>Teleostei</taxon>
        <taxon>Protacanthopterygii</taxon>
        <taxon>Esociformes</taxon>
        <taxon>Umbridae</taxon>
        <taxon>Dallia</taxon>
    </lineage>
</organism>
<protein>
    <submittedName>
        <fullName evidence="1">Uncharacterized protein</fullName>
    </submittedName>
</protein>
<evidence type="ECO:0000313" key="1">
    <source>
        <dbReference type="EMBL" id="KAJ8002486.1"/>
    </source>
</evidence>
<reference evidence="1" key="1">
    <citation type="submission" date="2021-05" db="EMBL/GenBank/DDBJ databases">
        <authorList>
            <person name="Pan Q."/>
            <person name="Jouanno E."/>
            <person name="Zahm M."/>
            <person name="Klopp C."/>
            <person name="Cabau C."/>
            <person name="Louis A."/>
            <person name="Berthelot C."/>
            <person name="Parey E."/>
            <person name="Roest Crollius H."/>
            <person name="Montfort J."/>
            <person name="Robinson-Rechavi M."/>
            <person name="Bouchez O."/>
            <person name="Lampietro C."/>
            <person name="Lopez Roques C."/>
            <person name="Donnadieu C."/>
            <person name="Postlethwait J."/>
            <person name="Bobe J."/>
            <person name="Dillon D."/>
            <person name="Chandos A."/>
            <person name="von Hippel F."/>
            <person name="Guiguen Y."/>
        </authorList>
    </citation>
    <scope>NUCLEOTIDE SEQUENCE</scope>
    <source>
        <strain evidence="1">YG-Jan2019</strain>
    </source>
</reference>
<evidence type="ECO:0000313" key="2">
    <source>
        <dbReference type="Proteomes" id="UP001157502"/>
    </source>
</evidence>
<dbReference type="Proteomes" id="UP001157502">
    <property type="component" value="Chromosome 13"/>
</dbReference>